<dbReference type="InterPro" id="IPR014325">
    <property type="entry name" value="RNA_pol_sigma-E_actinobac"/>
</dbReference>
<dbReference type="InterPro" id="IPR013325">
    <property type="entry name" value="RNA_pol_sigma_r2"/>
</dbReference>
<evidence type="ECO:0000256" key="2">
    <source>
        <dbReference type="ARBA" id="ARBA00023015"/>
    </source>
</evidence>
<keyword evidence="9" id="KW-1185">Reference proteome</keyword>
<keyword evidence="5" id="KW-0804">Transcription</keyword>
<feature type="domain" description="RNA polymerase sigma factor 70 region 4 type 2" evidence="7">
    <location>
        <begin position="124"/>
        <end position="174"/>
    </location>
</feature>
<feature type="domain" description="RNA polymerase sigma-70 region 2" evidence="6">
    <location>
        <begin position="36"/>
        <end position="101"/>
    </location>
</feature>
<dbReference type="SUPFAM" id="SSF88659">
    <property type="entry name" value="Sigma3 and sigma4 domains of RNA polymerase sigma factors"/>
    <property type="match status" value="1"/>
</dbReference>
<dbReference type="InterPro" id="IPR039425">
    <property type="entry name" value="RNA_pol_sigma-70-like"/>
</dbReference>
<dbReference type="InterPro" id="IPR013249">
    <property type="entry name" value="RNA_pol_sigma70_r4_t2"/>
</dbReference>
<dbReference type="Proteomes" id="UP000321534">
    <property type="component" value="Unassembled WGS sequence"/>
</dbReference>
<dbReference type="NCBIfam" id="TIGR02937">
    <property type="entry name" value="sigma70-ECF"/>
    <property type="match status" value="1"/>
</dbReference>
<proteinExistence type="inferred from homology"/>
<dbReference type="AlphaFoldDB" id="A0A512D6C5"/>
<dbReference type="GO" id="GO:0003677">
    <property type="term" value="F:DNA binding"/>
    <property type="evidence" value="ECO:0007669"/>
    <property type="project" value="UniProtKB-KW"/>
</dbReference>
<dbReference type="InterPro" id="IPR013324">
    <property type="entry name" value="RNA_pol_sigma_r3/r4-like"/>
</dbReference>
<evidence type="ECO:0000259" key="7">
    <source>
        <dbReference type="Pfam" id="PF08281"/>
    </source>
</evidence>
<dbReference type="CDD" id="cd06171">
    <property type="entry name" value="Sigma70_r4"/>
    <property type="match status" value="1"/>
</dbReference>
<dbReference type="PANTHER" id="PTHR43133:SF50">
    <property type="entry name" value="ECF RNA POLYMERASE SIGMA FACTOR SIGM"/>
    <property type="match status" value="1"/>
</dbReference>
<dbReference type="EMBL" id="BJYX01000033">
    <property type="protein sequence ID" value="GEO32035.1"/>
    <property type="molecule type" value="Genomic_DNA"/>
</dbReference>
<comment type="caution">
    <text evidence="8">The sequence shown here is derived from an EMBL/GenBank/DDBJ whole genome shotgun (WGS) entry which is preliminary data.</text>
</comment>
<gene>
    <name evidence="8" type="ORF">TAE01_38450</name>
</gene>
<sequence length="190" mass="21642">MSKGVYDTDTYAIGTSDRNRQELMRRRDEAAFRTFVEERQTMLRRRAYLLCGNWADGDELVQEALARVYVAWPRIATGAETAYTRRTMMNLYLNDQRKRRREVLTDEAPEPPTTDHDRELALTLTDLLHDLPEKQRAVLVLRFWEDLTVPQIAECTGVAEGTIKSHISRGLAALRGRLAEPPLTGAGALP</sequence>
<evidence type="ECO:0000256" key="3">
    <source>
        <dbReference type="ARBA" id="ARBA00023082"/>
    </source>
</evidence>
<dbReference type="GO" id="GO:0016987">
    <property type="term" value="F:sigma factor activity"/>
    <property type="evidence" value="ECO:0007669"/>
    <property type="project" value="UniProtKB-KW"/>
</dbReference>
<evidence type="ECO:0000256" key="1">
    <source>
        <dbReference type="ARBA" id="ARBA00010641"/>
    </source>
</evidence>
<dbReference type="PANTHER" id="PTHR43133">
    <property type="entry name" value="RNA POLYMERASE ECF-TYPE SIGMA FACTO"/>
    <property type="match status" value="1"/>
</dbReference>
<dbReference type="InterPro" id="IPR036388">
    <property type="entry name" value="WH-like_DNA-bd_sf"/>
</dbReference>
<dbReference type="SUPFAM" id="SSF88946">
    <property type="entry name" value="Sigma2 domain of RNA polymerase sigma factors"/>
    <property type="match status" value="1"/>
</dbReference>
<dbReference type="InterPro" id="IPR014284">
    <property type="entry name" value="RNA_pol_sigma-70_dom"/>
</dbReference>
<dbReference type="Pfam" id="PF04542">
    <property type="entry name" value="Sigma70_r2"/>
    <property type="match status" value="1"/>
</dbReference>
<dbReference type="Pfam" id="PF08281">
    <property type="entry name" value="Sigma70_r4_2"/>
    <property type="match status" value="1"/>
</dbReference>
<dbReference type="GO" id="GO:0006352">
    <property type="term" value="P:DNA-templated transcription initiation"/>
    <property type="evidence" value="ECO:0007669"/>
    <property type="project" value="InterPro"/>
</dbReference>
<name>A0A512D6C5_9MICO</name>
<dbReference type="Gene3D" id="1.10.10.10">
    <property type="entry name" value="Winged helix-like DNA-binding domain superfamily/Winged helix DNA-binding domain"/>
    <property type="match status" value="1"/>
</dbReference>
<dbReference type="NCBIfam" id="TIGR02983">
    <property type="entry name" value="SigE-fam_strep"/>
    <property type="match status" value="1"/>
</dbReference>
<evidence type="ECO:0000313" key="9">
    <source>
        <dbReference type="Proteomes" id="UP000321534"/>
    </source>
</evidence>
<evidence type="ECO:0000256" key="4">
    <source>
        <dbReference type="ARBA" id="ARBA00023125"/>
    </source>
</evidence>
<keyword evidence="2" id="KW-0805">Transcription regulation</keyword>
<evidence type="ECO:0000256" key="5">
    <source>
        <dbReference type="ARBA" id="ARBA00023163"/>
    </source>
</evidence>
<accession>A0A512D6C5</accession>
<evidence type="ECO:0000259" key="6">
    <source>
        <dbReference type="Pfam" id="PF04542"/>
    </source>
</evidence>
<protein>
    <submittedName>
        <fullName evidence="8">RNA polymerase sigma24 factor</fullName>
    </submittedName>
</protein>
<comment type="similarity">
    <text evidence="1">Belongs to the sigma-70 factor family. ECF subfamily.</text>
</comment>
<organism evidence="8 9">
    <name type="scientific">Terrabacter aerolatus</name>
    <dbReference type="NCBI Taxonomy" id="422442"/>
    <lineage>
        <taxon>Bacteria</taxon>
        <taxon>Bacillati</taxon>
        <taxon>Actinomycetota</taxon>
        <taxon>Actinomycetes</taxon>
        <taxon>Micrococcales</taxon>
        <taxon>Intrasporangiaceae</taxon>
        <taxon>Terrabacter</taxon>
    </lineage>
</organism>
<keyword evidence="3" id="KW-0731">Sigma factor</keyword>
<reference evidence="8 9" key="1">
    <citation type="submission" date="2019-07" db="EMBL/GenBank/DDBJ databases">
        <title>Whole genome shotgun sequence of Terrabacter aerolatus NBRC 106305.</title>
        <authorList>
            <person name="Hosoyama A."/>
            <person name="Uohara A."/>
            <person name="Ohji S."/>
            <person name="Ichikawa N."/>
        </authorList>
    </citation>
    <scope>NUCLEOTIDE SEQUENCE [LARGE SCALE GENOMIC DNA]</scope>
    <source>
        <strain evidence="8 9">NBRC 106305</strain>
    </source>
</reference>
<dbReference type="Gene3D" id="1.10.1740.10">
    <property type="match status" value="1"/>
</dbReference>
<keyword evidence="4" id="KW-0238">DNA-binding</keyword>
<evidence type="ECO:0000313" key="8">
    <source>
        <dbReference type="EMBL" id="GEO32035.1"/>
    </source>
</evidence>
<dbReference type="InterPro" id="IPR007627">
    <property type="entry name" value="RNA_pol_sigma70_r2"/>
</dbReference>